<dbReference type="PANTHER" id="PTHR33408">
    <property type="entry name" value="TRANSPOSASE"/>
    <property type="match status" value="1"/>
</dbReference>
<dbReference type="STRING" id="1862672.BO225_00240"/>
<evidence type="ECO:0000313" key="3">
    <source>
        <dbReference type="Proteomes" id="UP000186705"/>
    </source>
</evidence>
<dbReference type="Pfam" id="PF13751">
    <property type="entry name" value="DDE_Tnp_1_6"/>
    <property type="match status" value="1"/>
</dbReference>
<comment type="caution">
    <text evidence="2">The sequence shown here is derived from an EMBL/GenBank/DDBJ whole genome shotgun (WGS) entry which is preliminary data.</text>
</comment>
<dbReference type="EMBL" id="MPKA01000017">
    <property type="protein sequence ID" value="OLU47997.1"/>
    <property type="molecule type" value="Genomic_DNA"/>
</dbReference>
<proteinExistence type="predicted"/>
<dbReference type="AlphaFoldDB" id="A0A1U7NQT5"/>
<dbReference type="Proteomes" id="UP000186705">
    <property type="component" value="Unassembled WGS sequence"/>
</dbReference>
<protein>
    <recommendedName>
        <fullName evidence="1">Transposase DDE domain-containing protein</fullName>
    </recommendedName>
</protein>
<gene>
    <name evidence="2" type="ORF">BO225_00240</name>
</gene>
<feature type="domain" description="Transposase DDE" evidence="1">
    <location>
        <begin position="329"/>
        <end position="452"/>
    </location>
</feature>
<evidence type="ECO:0000259" key="1">
    <source>
        <dbReference type="Pfam" id="PF13751"/>
    </source>
</evidence>
<evidence type="ECO:0000313" key="2">
    <source>
        <dbReference type="EMBL" id="OLU47997.1"/>
    </source>
</evidence>
<dbReference type="PANTHER" id="PTHR33408:SF2">
    <property type="entry name" value="TRANSPOSASE DDE DOMAIN-CONTAINING PROTEIN"/>
    <property type="match status" value="1"/>
</dbReference>
<name>A0A1U7NQT5_9FIRM</name>
<dbReference type="InterPro" id="IPR025668">
    <property type="entry name" value="Tnp_DDE_dom"/>
</dbReference>
<accession>A0A1U7NQT5</accession>
<sequence length="476" mass="55058">MLKAALISFTLYGYCSLRQQEELYSHDIRLLCLFNGETPSYGTISRFQKECLTPCMEDLFTEFNRYAEQNDPQIDSSVLYLDGTKIEANANKMTFVWTKATQKYLASAWKSLIEICEKLNAWLASNGFPERVSVLRKPDPSYLLELDALFAQLEERAAVKIVTGKGHRKHPLQKLHDDFAQVSVRLLRYAVYEDLADGRNSFSKTDPDATFMHMKYDYYNHTNVFKPGYNIQLGVRSGYIRTVYVSQNCNDIHDFIPAIGTYCEQYGKYPKMVPADAGYGSFENYSWCEEHGIELMMKYSGQNKEQQKITDKNRFRSWAFGRTEEGVPVCPAGHIMEWKRTGVSNAGLYQRKTDYYGCSHCRECPLRSRCTKAKGGRVIQICHELERMKAKVRENMSSDAGHEIMVSRSIQAEGTFGDLKENYRYSRLRRRGLENVKFEVLIVAMGHNIRKLNNRNRMSCPELERYGKLKEQKSEI</sequence>
<organism evidence="2 3">
    <name type="scientific">Dubosiella newyorkensis</name>
    <dbReference type="NCBI Taxonomy" id="1862672"/>
    <lineage>
        <taxon>Bacteria</taxon>
        <taxon>Bacillati</taxon>
        <taxon>Bacillota</taxon>
        <taxon>Erysipelotrichia</taxon>
        <taxon>Erysipelotrichales</taxon>
        <taxon>Erysipelotrichaceae</taxon>
        <taxon>Dubosiella</taxon>
    </lineage>
</organism>
<keyword evidence="3" id="KW-1185">Reference proteome</keyword>
<reference evidence="2 3" key="1">
    <citation type="submission" date="2016-11" db="EMBL/GenBank/DDBJ databases">
        <title>Description of two novel members of the family Erysipelotrichaceae: Ileibacterium lipovorans gen. nov., sp. nov. and Dubosiella newyorkensis, gen. nov., sp. nov.</title>
        <authorList>
            <person name="Cox L.M."/>
            <person name="Sohn J."/>
            <person name="Tyrrell K.L."/>
            <person name="Citron D.M."/>
            <person name="Lawson P.A."/>
            <person name="Patel N.B."/>
            <person name="Iizumi T."/>
            <person name="Perez-Perez G.I."/>
            <person name="Goldstein E.J."/>
            <person name="Blaser M.J."/>
        </authorList>
    </citation>
    <scope>NUCLEOTIDE SEQUENCE [LARGE SCALE GENOMIC DNA]</scope>
    <source>
        <strain evidence="2 3">NYU-BL-A4</strain>
    </source>
</reference>